<accession>A0A1B3TRH9</accession>
<dbReference type="HAMAP" id="MF_01310">
    <property type="entry name" value="Ribosomal_uS11"/>
    <property type="match status" value="1"/>
</dbReference>
<dbReference type="PIRSF" id="PIRSF002131">
    <property type="entry name" value="Ribosomal_S11"/>
    <property type="match status" value="1"/>
</dbReference>
<dbReference type="Pfam" id="PF00411">
    <property type="entry name" value="Ribosomal_S11"/>
    <property type="match status" value="1"/>
</dbReference>
<evidence type="ECO:0000256" key="4">
    <source>
        <dbReference type="SAM" id="MobiDB-lite"/>
    </source>
</evidence>
<dbReference type="RefSeq" id="YP_009277450.1">
    <property type="nucleotide sequence ID" value="NC_030952.1"/>
</dbReference>
<sequence>MPKPSNHQQQQPCHRRQWKNHHEPSKHHGIAYINATSSNTFITVTDSRGDEKTGSSSGCLKGFKGSRRSTKYAAHATAEHVARAAILPKIESVEVRIKGIGLSRKNCSPKGSREGGLIITEIRDVTPMPHNGCRPPKKRRVQ</sequence>
<dbReference type="GO" id="GO:0003735">
    <property type="term" value="F:structural constituent of ribosome"/>
    <property type="evidence" value="ECO:0007669"/>
    <property type="project" value="InterPro"/>
</dbReference>
<dbReference type="AlphaFoldDB" id="A0A1B3TRH9"/>
<dbReference type="GO" id="GO:0006412">
    <property type="term" value="P:translation"/>
    <property type="evidence" value="ECO:0007669"/>
    <property type="project" value="InterPro"/>
</dbReference>
<feature type="compositionally biased region" description="Basic residues" evidence="4">
    <location>
        <begin position="13"/>
        <end position="27"/>
    </location>
</feature>
<dbReference type="GO" id="GO:1990904">
    <property type="term" value="C:ribonucleoprotein complex"/>
    <property type="evidence" value="ECO:0007669"/>
    <property type="project" value="UniProtKB-KW"/>
</dbReference>
<dbReference type="GO" id="GO:0005840">
    <property type="term" value="C:ribosome"/>
    <property type="evidence" value="ECO:0007669"/>
    <property type="project" value="UniProtKB-KW"/>
</dbReference>
<dbReference type="InterPro" id="IPR036967">
    <property type="entry name" value="Ribosomal_uS11_sf"/>
</dbReference>
<organism evidence="5">
    <name type="scientific">Psilotum nudum</name>
    <name type="common">Whisk fern</name>
    <name type="synonym">Lycopodium nudum</name>
    <dbReference type="NCBI Taxonomy" id="3240"/>
    <lineage>
        <taxon>Eukaryota</taxon>
        <taxon>Viridiplantae</taxon>
        <taxon>Streptophyta</taxon>
        <taxon>Embryophyta</taxon>
        <taxon>Tracheophyta</taxon>
        <taxon>Polypodiopsida</taxon>
        <taxon>Ophioglossidae</taxon>
        <taxon>Psilotales</taxon>
        <taxon>Psilotaceae</taxon>
        <taxon>Psilotum</taxon>
    </lineage>
</organism>
<feature type="compositionally biased region" description="Polar residues" evidence="4">
    <location>
        <begin position="1"/>
        <end position="12"/>
    </location>
</feature>
<dbReference type="Gene3D" id="3.30.420.80">
    <property type="entry name" value="Ribosomal protein S11"/>
    <property type="match status" value="1"/>
</dbReference>
<evidence type="ECO:0000313" key="5">
    <source>
        <dbReference type="EMBL" id="AOH05920.1"/>
    </source>
</evidence>
<gene>
    <name evidence="5" type="primary">rps11</name>
</gene>
<comment type="similarity">
    <text evidence="1">Belongs to the universal ribosomal protein uS11 family.</text>
</comment>
<keyword evidence="2 5" id="KW-0689">Ribosomal protein</keyword>
<feature type="region of interest" description="Disordered" evidence="4">
    <location>
        <begin position="44"/>
        <end position="69"/>
    </location>
</feature>
<protein>
    <submittedName>
        <fullName evidence="5">Ribosomal protein S11</fullName>
    </submittedName>
</protein>
<keyword evidence="3" id="KW-0687">Ribonucleoprotein</keyword>
<proteinExistence type="inferred from homology"/>
<dbReference type="SUPFAM" id="SSF53137">
    <property type="entry name" value="Translational machinery components"/>
    <property type="match status" value="1"/>
</dbReference>
<keyword evidence="5" id="KW-0496">Mitochondrion</keyword>
<dbReference type="EMBL" id="KX171638">
    <property type="protein sequence ID" value="AOH05920.1"/>
    <property type="molecule type" value="Genomic_DNA"/>
</dbReference>
<dbReference type="GeneID" id="28799912"/>
<evidence type="ECO:0000256" key="1">
    <source>
        <dbReference type="ARBA" id="ARBA00006194"/>
    </source>
</evidence>
<evidence type="ECO:0000256" key="3">
    <source>
        <dbReference type="ARBA" id="ARBA00023274"/>
    </source>
</evidence>
<reference evidence="5" key="1">
    <citation type="journal article" date="2016" name="New Phytol.">
        <title>Complete mitochondrial genomes from the ferns Ophioglossum californicum and Psilotum nudum are highly repetitive with the largest organellar introns.</title>
        <authorList>
            <person name="Guo W."/>
            <person name="Zhu A."/>
            <person name="Fan W."/>
            <person name="Mower J.P."/>
        </authorList>
    </citation>
    <scope>NUCLEOTIDE SEQUENCE</scope>
    <source>
        <strain evidence="5">V16</strain>
    </source>
</reference>
<name>A0A1B3TRH9_PSINU</name>
<geneLocation type="mitochondrion" evidence="5"/>
<feature type="region of interest" description="Disordered" evidence="4">
    <location>
        <begin position="1"/>
        <end position="27"/>
    </location>
</feature>
<dbReference type="NCBIfam" id="NF003698">
    <property type="entry name" value="PRK05309.1"/>
    <property type="match status" value="1"/>
</dbReference>
<dbReference type="PANTHER" id="PTHR11759">
    <property type="entry name" value="40S RIBOSOMAL PROTEIN S14/30S RIBOSOMAL PROTEIN S11"/>
    <property type="match status" value="1"/>
</dbReference>
<evidence type="ECO:0000256" key="2">
    <source>
        <dbReference type="ARBA" id="ARBA00022980"/>
    </source>
</evidence>
<dbReference type="InterPro" id="IPR001971">
    <property type="entry name" value="Ribosomal_uS11"/>
</dbReference>